<sequence length="121" mass="14111">KDARVEWILDSVKKYDDNNLNEVNPVVHAEIVNVCKQWKAFQILWKLYKQNKLRKPTVYHVPKQKGPKLPRGTRVMSRTKLRGTKVYPRKTLCRIIEIVEHNSAGVFRLSKETSPKVKAST</sequence>
<proteinExistence type="predicted"/>
<dbReference type="AlphaFoldDB" id="X1A3I6"/>
<gene>
    <name evidence="1" type="ORF">S01H4_29084</name>
</gene>
<feature type="non-terminal residue" evidence="1">
    <location>
        <position position="121"/>
    </location>
</feature>
<evidence type="ECO:0000313" key="1">
    <source>
        <dbReference type="EMBL" id="GAG76329.1"/>
    </source>
</evidence>
<comment type="caution">
    <text evidence="1">The sequence shown here is derived from an EMBL/GenBank/DDBJ whole genome shotgun (WGS) entry which is preliminary data.</text>
</comment>
<feature type="non-terminal residue" evidence="1">
    <location>
        <position position="1"/>
    </location>
</feature>
<organism evidence="1">
    <name type="scientific">marine sediment metagenome</name>
    <dbReference type="NCBI Taxonomy" id="412755"/>
    <lineage>
        <taxon>unclassified sequences</taxon>
        <taxon>metagenomes</taxon>
        <taxon>ecological metagenomes</taxon>
    </lineage>
</organism>
<dbReference type="EMBL" id="BART01014686">
    <property type="protein sequence ID" value="GAG76329.1"/>
    <property type="molecule type" value="Genomic_DNA"/>
</dbReference>
<reference evidence="1" key="1">
    <citation type="journal article" date="2014" name="Front. Microbiol.">
        <title>High frequency of phylogenetically diverse reductive dehalogenase-homologous genes in deep subseafloor sedimentary metagenomes.</title>
        <authorList>
            <person name="Kawai M."/>
            <person name="Futagami T."/>
            <person name="Toyoda A."/>
            <person name="Takaki Y."/>
            <person name="Nishi S."/>
            <person name="Hori S."/>
            <person name="Arai W."/>
            <person name="Tsubouchi T."/>
            <person name="Morono Y."/>
            <person name="Uchiyama I."/>
            <person name="Ito T."/>
            <person name="Fujiyama A."/>
            <person name="Inagaki F."/>
            <person name="Takami H."/>
        </authorList>
    </citation>
    <scope>NUCLEOTIDE SEQUENCE</scope>
    <source>
        <strain evidence="1">Expedition CK06-06</strain>
    </source>
</reference>
<protein>
    <submittedName>
        <fullName evidence="1">Uncharacterized protein</fullName>
    </submittedName>
</protein>
<name>X1A3I6_9ZZZZ</name>
<accession>X1A3I6</accession>